<gene>
    <name evidence="1" type="ORF">CLIB1444_03S08658</name>
</gene>
<dbReference type="EMBL" id="CALSDN010000003">
    <property type="protein sequence ID" value="CAH6720291.1"/>
    <property type="molecule type" value="Genomic_DNA"/>
</dbReference>
<reference evidence="1" key="1">
    <citation type="submission" date="2022-06" db="EMBL/GenBank/DDBJ databases">
        <authorList>
            <person name="Legras J.-L."/>
            <person name="Devillers H."/>
            <person name="Grondin C."/>
        </authorList>
    </citation>
    <scope>NUCLEOTIDE SEQUENCE</scope>
    <source>
        <strain evidence="1">CLIB 1444</strain>
    </source>
</reference>
<protein>
    <submittedName>
        <fullName evidence="1">Protein Big1p</fullName>
    </submittedName>
</protein>
<dbReference type="Proteomes" id="UP001152531">
    <property type="component" value="Unassembled WGS sequence"/>
</dbReference>
<accession>A0ACA9Y6M0</accession>
<keyword evidence="2" id="KW-1185">Reference proteome</keyword>
<evidence type="ECO:0000313" key="2">
    <source>
        <dbReference type="Proteomes" id="UP001152531"/>
    </source>
</evidence>
<name>A0ACA9Y6M0_9ASCO</name>
<sequence>MNLLVFIHLFLITYGFHASPLVVSSHKLVKGLKTFLPEPISRHDVEDVTNMLKHLITECSSDEYVILDIPGLRYDDLNDKKRENWPFLSKYLSIASSDVGLPFVNGVIDLNFIKDYIVHNCDAELLTANVEDENSINYIDTRTKVIYMKFNDLNEEDKFIRTDQIFKIDEFVRRIIRKLPSPHYSIILTSSKTSEITPIPMDMMRSEPGTYGVFNSIIYDARRNNEVELNSNYKVAEPLWIDRPNPLTKYLLEKEKSLVKFLDYDLWMKNEKLIMTMILMILTIMMIKMKKLFDSFAPSRKEKLP</sequence>
<evidence type="ECO:0000313" key="1">
    <source>
        <dbReference type="EMBL" id="CAH6720291.1"/>
    </source>
</evidence>
<proteinExistence type="predicted"/>
<organism evidence="1 2">
    <name type="scientific">[Candida] jaroonii</name>
    <dbReference type="NCBI Taxonomy" id="467808"/>
    <lineage>
        <taxon>Eukaryota</taxon>
        <taxon>Fungi</taxon>
        <taxon>Dikarya</taxon>
        <taxon>Ascomycota</taxon>
        <taxon>Saccharomycotina</taxon>
        <taxon>Pichiomycetes</taxon>
        <taxon>Debaryomycetaceae</taxon>
        <taxon>Yamadazyma</taxon>
    </lineage>
</organism>
<comment type="caution">
    <text evidence="1">The sequence shown here is derived from an EMBL/GenBank/DDBJ whole genome shotgun (WGS) entry which is preliminary data.</text>
</comment>